<evidence type="ECO:0000256" key="12">
    <source>
        <dbReference type="ARBA" id="ARBA00023222"/>
    </source>
</evidence>
<dbReference type="Gene3D" id="1.20.59.10">
    <property type="entry name" value="Chorismate mutase"/>
    <property type="match status" value="1"/>
</dbReference>
<dbReference type="Gene3D" id="3.30.70.260">
    <property type="match status" value="1"/>
</dbReference>
<dbReference type="GO" id="GO:0005737">
    <property type="term" value="C:cytoplasm"/>
    <property type="evidence" value="ECO:0007669"/>
    <property type="project" value="UniProtKB-SubCell"/>
</dbReference>
<dbReference type="InterPro" id="IPR045865">
    <property type="entry name" value="ACT-like_dom_sf"/>
</dbReference>
<evidence type="ECO:0000256" key="15">
    <source>
        <dbReference type="ARBA" id="ARBA00023268"/>
    </source>
</evidence>
<evidence type="ECO:0000259" key="23">
    <source>
        <dbReference type="PROSITE" id="PS51671"/>
    </source>
</evidence>
<organism evidence="24 25">
    <name type="scientific">Panacagrimonas perspica</name>
    <dbReference type="NCBI Taxonomy" id="381431"/>
    <lineage>
        <taxon>Bacteria</taxon>
        <taxon>Pseudomonadati</taxon>
        <taxon>Pseudomonadota</taxon>
        <taxon>Gammaproteobacteria</taxon>
        <taxon>Nevskiales</taxon>
        <taxon>Nevskiaceae</taxon>
        <taxon>Panacagrimonas</taxon>
    </lineage>
</organism>
<dbReference type="SMART" id="SM00830">
    <property type="entry name" value="CM_2"/>
    <property type="match status" value="1"/>
</dbReference>
<dbReference type="PANTHER" id="PTHR21022:SF19">
    <property type="entry name" value="PREPHENATE DEHYDRATASE-RELATED"/>
    <property type="match status" value="1"/>
</dbReference>
<evidence type="ECO:0000259" key="22">
    <source>
        <dbReference type="PROSITE" id="PS51171"/>
    </source>
</evidence>
<evidence type="ECO:0000256" key="4">
    <source>
        <dbReference type="ARBA" id="ARBA00004741"/>
    </source>
</evidence>
<evidence type="ECO:0000256" key="19">
    <source>
        <dbReference type="PIRSR" id="PIRSR001500-2"/>
    </source>
</evidence>
<name>A0A4R7PBC0_9GAMM</name>
<evidence type="ECO:0000256" key="2">
    <source>
        <dbReference type="ARBA" id="ARBA00002364"/>
    </source>
</evidence>
<dbReference type="CDD" id="cd04905">
    <property type="entry name" value="ACT_CM-PDT"/>
    <property type="match status" value="1"/>
</dbReference>
<evidence type="ECO:0000256" key="10">
    <source>
        <dbReference type="ARBA" id="ARBA00022605"/>
    </source>
</evidence>
<comment type="function">
    <text evidence="2">Catalyzes the Claisen rearrangement of chorismate to prephenate and the decarboxylation/dehydration of prephenate to phenylpyruvate.</text>
</comment>
<dbReference type="Pfam" id="PF01842">
    <property type="entry name" value="ACT"/>
    <property type="match status" value="1"/>
</dbReference>
<evidence type="ECO:0000256" key="7">
    <source>
        <dbReference type="ARBA" id="ARBA00013147"/>
    </source>
</evidence>
<dbReference type="GO" id="GO:0004664">
    <property type="term" value="F:prephenate dehydratase activity"/>
    <property type="evidence" value="ECO:0007669"/>
    <property type="project" value="UniProtKB-EC"/>
</dbReference>
<dbReference type="SUPFAM" id="SSF55021">
    <property type="entry name" value="ACT-like"/>
    <property type="match status" value="1"/>
</dbReference>
<feature type="coiled-coil region" evidence="20">
    <location>
        <begin position="6"/>
        <end position="33"/>
    </location>
</feature>
<gene>
    <name evidence="24" type="ORF">DFR24_0622</name>
</gene>
<dbReference type="InterPro" id="IPR036979">
    <property type="entry name" value="CM_dom_sf"/>
</dbReference>
<dbReference type="UniPathway" id="UPA00121">
    <property type="reaction ID" value="UER00345"/>
</dbReference>
<dbReference type="EMBL" id="SOBT01000008">
    <property type="protein sequence ID" value="TDU31258.1"/>
    <property type="molecule type" value="Genomic_DNA"/>
</dbReference>
<comment type="pathway">
    <text evidence="4">Amino-acid biosynthesis; L-phenylalanine biosynthesis; phenylpyruvate from prephenate: step 1/1.</text>
</comment>
<evidence type="ECO:0000256" key="1">
    <source>
        <dbReference type="ARBA" id="ARBA00000824"/>
    </source>
</evidence>
<dbReference type="UniPathway" id="UPA00120">
    <property type="reaction ID" value="UER00203"/>
</dbReference>
<dbReference type="InterPro" id="IPR010957">
    <property type="entry name" value="G/b/e-P-prot_chorismate_mutase"/>
</dbReference>
<comment type="catalytic activity">
    <reaction evidence="18">
        <text>prephenate + H(+) = 3-phenylpyruvate + CO2 + H2O</text>
        <dbReference type="Rhea" id="RHEA:21648"/>
        <dbReference type="ChEBI" id="CHEBI:15377"/>
        <dbReference type="ChEBI" id="CHEBI:15378"/>
        <dbReference type="ChEBI" id="CHEBI:16526"/>
        <dbReference type="ChEBI" id="CHEBI:18005"/>
        <dbReference type="ChEBI" id="CHEBI:29934"/>
        <dbReference type="EC" id="4.2.1.51"/>
    </reaction>
</comment>
<evidence type="ECO:0000256" key="9">
    <source>
        <dbReference type="ARBA" id="ARBA00022490"/>
    </source>
</evidence>
<comment type="caution">
    <text evidence="24">The sequence shown here is derived from an EMBL/GenBank/DDBJ whole genome shotgun (WGS) entry which is preliminary data.</text>
</comment>
<dbReference type="InterPro" id="IPR001086">
    <property type="entry name" value="Preph_deHydtase"/>
</dbReference>
<protein>
    <recommendedName>
        <fullName evidence="8">Bifunctional chorismate mutase/prephenate dehydratase</fullName>
        <ecNumber evidence="7">4.2.1.51</ecNumber>
        <ecNumber evidence="6">5.4.99.5</ecNumber>
    </recommendedName>
    <alternativeName>
        <fullName evidence="17">Chorismate mutase-prephenate dehydratase</fullName>
    </alternativeName>
    <alternativeName>
        <fullName evidence="16">p-protein</fullName>
    </alternativeName>
</protein>
<feature type="site" description="Essential for prephenate dehydratase activity" evidence="19">
    <location>
        <position position="263"/>
    </location>
</feature>
<keyword evidence="12" id="KW-0584">Phenylalanine biosynthesis</keyword>
<dbReference type="GO" id="GO:0004106">
    <property type="term" value="F:chorismate mutase activity"/>
    <property type="evidence" value="ECO:0007669"/>
    <property type="project" value="UniProtKB-EC"/>
</dbReference>
<comment type="pathway">
    <text evidence="5">Metabolic intermediate biosynthesis; prephenate biosynthesis; prephenate from chorismate: step 1/1.</text>
</comment>
<dbReference type="PROSITE" id="PS51171">
    <property type="entry name" value="PREPHENATE_DEHYDR_3"/>
    <property type="match status" value="1"/>
</dbReference>
<feature type="domain" description="Chorismate mutase" evidence="21">
    <location>
        <begin position="1"/>
        <end position="96"/>
    </location>
</feature>
<evidence type="ECO:0000259" key="21">
    <source>
        <dbReference type="PROSITE" id="PS51168"/>
    </source>
</evidence>
<evidence type="ECO:0000256" key="5">
    <source>
        <dbReference type="ARBA" id="ARBA00004817"/>
    </source>
</evidence>
<dbReference type="Gene3D" id="3.40.190.10">
    <property type="entry name" value="Periplasmic binding protein-like II"/>
    <property type="match status" value="2"/>
</dbReference>
<dbReference type="CDD" id="cd13630">
    <property type="entry name" value="PBP2_PDT_1"/>
    <property type="match status" value="1"/>
</dbReference>
<dbReference type="GO" id="GO:0009094">
    <property type="term" value="P:L-phenylalanine biosynthetic process"/>
    <property type="evidence" value="ECO:0007669"/>
    <property type="project" value="UniProtKB-UniPathway"/>
</dbReference>
<evidence type="ECO:0000256" key="17">
    <source>
        <dbReference type="ARBA" id="ARBA00031520"/>
    </source>
</evidence>
<evidence type="ECO:0000256" key="3">
    <source>
        <dbReference type="ARBA" id="ARBA00004496"/>
    </source>
</evidence>
<dbReference type="PROSITE" id="PS00857">
    <property type="entry name" value="PREPHENATE_DEHYDR_1"/>
    <property type="match status" value="1"/>
</dbReference>
<sequence>MPELTLQDARVKIDALDDQIQRLISARARVAQEVARIKQRQGDTGDHYRPSREAEVLRRAMARNSGADGGPLTDEVIARLMREIMSACLSLESPLTVAYLGPEGTYTQAAALKHFGDSVTVRPLGAVDEIFRDVESGAADYGVVPVENSIGGVVTHTLDALVHTKLRICGEVMLPVHHHLLSRETSLASVGTVYAHPQSFAQTRKWLDARMGKAEREVVSSNGEAARIASEKGGAAIAGLPAARLYGLNILASNIEDDPGNTTRFLIIGKQDPSATGEDVTSLVATAHRNQPGALFTLLKPLADAQIDMTRIESRPVRGSPVPDFYFFIDFGGHASDAKSRAVLDQVRANAAFFKILGSYPKAVI</sequence>
<dbReference type="PROSITE" id="PS51168">
    <property type="entry name" value="CHORISMATE_MUT_2"/>
    <property type="match status" value="1"/>
</dbReference>
<dbReference type="InterPro" id="IPR002912">
    <property type="entry name" value="ACT_dom"/>
</dbReference>
<reference evidence="24 25" key="1">
    <citation type="submission" date="2019-03" db="EMBL/GenBank/DDBJ databases">
        <title>Genomic Encyclopedia of Type Strains, Phase IV (KMG-IV): sequencing the most valuable type-strain genomes for metagenomic binning, comparative biology and taxonomic classification.</title>
        <authorList>
            <person name="Goeker M."/>
        </authorList>
    </citation>
    <scope>NUCLEOTIDE SEQUENCE [LARGE SCALE GENOMIC DNA]</scope>
    <source>
        <strain evidence="24 25">DSM 26377</strain>
    </source>
</reference>
<dbReference type="NCBIfam" id="TIGR01807">
    <property type="entry name" value="CM_P2"/>
    <property type="match status" value="1"/>
</dbReference>
<keyword evidence="14" id="KW-0456">Lyase</keyword>
<evidence type="ECO:0000256" key="18">
    <source>
        <dbReference type="ARBA" id="ARBA00047848"/>
    </source>
</evidence>
<evidence type="ECO:0000256" key="6">
    <source>
        <dbReference type="ARBA" id="ARBA00012404"/>
    </source>
</evidence>
<evidence type="ECO:0000313" key="24">
    <source>
        <dbReference type="EMBL" id="TDU31258.1"/>
    </source>
</evidence>
<dbReference type="OrthoDB" id="9802281at2"/>
<dbReference type="FunFam" id="3.40.190.10:FF:000029">
    <property type="entry name" value="Chorismate mutase/Prephenate dehydratase"/>
    <property type="match status" value="1"/>
</dbReference>
<proteinExistence type="predicted"/>
<evidence type="ECO:0000256" key="20">
    <source>
        <dbReference type="SAM" id="Coils"/>
    </source>
</evidence>
<dbReference type="PIRSF" id="PIRSF001500">
    <property type="entry name" value="Chor_mut_pdt_Ppr"/>
    <property type="match status" value="1"/>
</dbReference>
<comment type="subcellular location">
    <subcellularLocation>
        <location evidence="3">Cytoplasm</location>
    </subcellularLocation>
</comment>
<dbReference type="GO" id="GO:0046417">
    <property type="term" value="P:chorismate metabolic process"/>
    <property type="evidence" value="ECO:0007669"/>
    <property type="project" value="InterPro"/>
</dbReference>
<dbReference type="SUPFAM" id="SSF53850">
    <property type="entry name" value="Periplasmic binding protein-like II"/>
    <property type="match status" value="1"/>
</dbReference>
<keyword evidence="20" id="KW-0175">Coiled coil</keyword>
<dbReference type="InterPro" id="IPR036263">
    <property type="entry name" value="Chorismate_II_sf"/>
</dbReference>
<keyword evidence="9" id="KW-0963">Cytoplasm</keyword>
<evidence type="ECO:0000313" key="25">
    <source>
        <dbReference type="Proteomes" id="UP000295341"/>
    </source>
</evidence>
<dbReference type="RefSeq" id="WP_133879861.1">
    <property type="nucleotide sequence ID" value="NZ_MWIN01000014.1"/>
</dbReference>
<comment type="catalytic activity">
    <reaction evidence="1">
        <text>chorismate = prephenate</text>
        <dbReference type="Rhea" id="RHEA:13897"/>
        <dbReference type="ChEBI" id="CHEBI:29748"/>
        <dbReference type="ChEBI" id="CHEBI:29934"/>
        <dbReference type="EC" id="5.4.99.5"/>
    </reaction>
</comment>
<feature type="domain" description="Prephenate dehydratase" evidence="22">
    <location>
        <begin position="96"/>
        <end position="270"/>
    </location>
</feature>
<evidence type="ECO:0000256" key="11">
    <source>
        <dbReference type="ARBA" id="ARBA00023141"/>
    </source>
</evidence>
<dbReference type="SUPFAM" id="SSF48600">
    <property type="entry name" value="Chorismate mutase II"/>
    <property type="match status" value="1"/>
</dbReference>
<dbReference type="EC" id="4.2.1.51" evidence="7"/>
<dbReference type="PROSITE" id="PS00858">
    <property type="entry name" value="PREPHENATE_DEHYDR_2"/>
    <property type="match status" value="1"/>
</dbReference>
<dbReference type="PROSITE" id="PS51671">
    <property type="entry name" value="ACT"/>
    <property type="match status" value="1"/>
</dbReference>
<dbReference type="PANTHER" id="PTHR21022">
    <property type="entry name" value="PREPHENATE DEHYDRATASE P PROTEIN"/>
    <property type="match status" value="1"/>
</dbReference>
<dbReference type="InterPro" id="IPR002701">
    <property type="entry name" value="CM_II_prokaryot"/>
</dbReference>
<accession>A0A4R7PBC0</accession>
<evidence type="ECO:0000256" key="16">
    <source>
        <dbReference type="ARBA" id="ARBA00031175"/>
    </source>
</evidence>
<dbReference type="Pfam" id="PF01817">
    <property type="entry name" value="CM_2"/>
    <property type="match status" value="1"/>
</dbReference>
<dbReference type="Pfam" id="PF00800">
    <property type="entry name" value="PDT"/>
    <property type="match status" value="1"/>
</dbReference>
<evidence type="ECO:0000256" key="13">
    <source>
        <dbReference type="ARBA" id="ARBA00023235"/>
    </source>
</evidence>
<evidence type="ECO:0000256" key="14">
    <source>
        <dbReference type="ARBA" id="ARBA00023239"/>
    </source>
</evidence>
<dbReference type="Proteomes" id="UP000295341">
    <property type="component" value="Unassembled WGS sequence"/>
</dbReference>
<dbReference type="InterPro" id="IPR018528">
    <property type="entry name" value="Preph_deHydtase_CS"/>
</dbReference>
<keyword evidence="15" id="KW-0511">Multifunctional enzyme</keyword>
<evidence type="ECO:0000256" key="8">
    <source>
        <dbReference type="ARBA" id="ARBA00014401"/>
    </source>
</evidence>
<dbReference type="InterPro" id="IPR008242">
    <property type="entry name" value="Chor_mutase/pphenate_deHydtase"/>
</dbReference>
<keyword evidence="25" id="KW-1185">Reference proteome</keyword>
<feature type="domain" description="ACT" evidence="23">
    <location>
        <begin position="283"/>
        <end position="361"/>
    </location>
</feature>
<keyword evidence="10" id="KW-0028">Amino-acid biosynthesis</keyword>
<dbReference type="AlphaFoldDB" id="A0A4R7PBC0"/>
<keyword evidence="13" id="KW-0413">Isomerase</keyword>
<keyword evidence="11" id="KW-0057">Aromatic amino acid biosynthesis</keyword>
<dbReference type="EC" id="5.4.99.5" evidence="6"/>
<dbReference type="NCBIfam" id="NF008865">
    <property type="entry name" value="PRK11898.1"/>
    <property type="match status" value="1"/>
</dbReference>